<comment type="caution">
    <text evidence="10">The sequence shown here is derived from an EMBL/GenBank/DDBJ whole genome shotgun (WGS) entry which is preliminary data.</text>
</comment>
<reference evidence="10 11" key="1">
    <citation type="submission" date="2017-07" db="EMBL/GenBank/DDBJ databases">
        <title>Sandarakinorhabdus cyanobacteriorum sp. nov., a novel bacterium isolated from cyanobacterial aggregates in a eutrophic lake.</title>
        <authorList>
            <person name="Cai H."/>
        </authorList>
    </citation>
    <scope>NUCLEOTIDE SEQUENCE [LARGE SCALE GENOMIC DNA]</scope>
    <source>
        <strain evidence="10 11">TH057</strain>
    </source>
</reference>
<evidence type="ECO:0000313" key="11">
    <source>
        <dbReference type="Proteomes" id="UP000216991"/>
    </source>
</evidence>
<protein>
    <recommendedName>
        <fullName evidence="7">Chromosome partition protein Smc</fullName>
    </recommendedName>
</protein>
<dbReference type="AlphaFoldDB" id="A0A255YJE9"/>
<dbReference type="InterPro" id="IPR011890">
    <property type="entry name" value="SMC_prok"/>
</dbReference>
<evidence type="ECO:0000256" key="7">
    <source>
        <dbReference type="HAMAP-Rule" id="MF_01894"/>
    </source>
</evidence>
<evidence type="ECO:0000256" key="3">
    <source>
        <dbReference type="ARBA" id="ARBA00022741"/>
    </source>
</evidence>
<keyword evidence="11" id="KW-1185">Reference proteome</keyword>
<comment type="subcellular location">
    <subcellularLocation>
        <location evidence="1 7">Cytoplasm</location>
    </subcellularLocation>
</comment>
<sequence length="1140" mass="118313">MEFRRLRLAGFKSFVEPTDLLIEPGLTGVVGPNGCGKSNLLEALRWVMGEASPKSMRSGGMDDVIFAGTAARPAREFAHVTLSLAGSAGEELEVQRRIERGAGSDYRLNGRDTRQQDIRLLFADSATGAHSPAIVGQGRISAIIAAKPAERRQLLEEAAGIAGLAVRRREAEIRLRAAEANVARLDDVVKGLETQAASLKRQARSAERYRGLTDRIRHGEAALNFARWHAAVAACDKARTAALAADQLAAERTRAAATLVTAATNAAATLPALRTAEAEAAAAVQALRQRRALIEAEQQELARRDAALVTQLASLTRDSAREAALADDAASAQGRLAAEAAQLAARRAELAAQAPALAEAVRAAETAAQGAEAALSDAMAAHAAAAAAARAAADAAAAAQGRALRARQEAQGLADRLARLAPAPDLAPLQAAVAQAEADVAACETGVADAESARPPLEAARSEAAAAVAAARATLASLEAESSALARRLAADQGKGPRIADSLVAAAGYEAALAAALGEDMEAGPASSAQPRRFAGTPAADDPPLPAGVTPLAPHVQAPPELARRLAQLGVVDAPPSPELIAALRPGQRLVSRDGKLWRWDGLVDAGGRTDAAAARLRARRRAAELAAEQAAAADAVATATTRQRAAEAAASAAAQAERSARAARDAAARTLTEARGRLASAETAAARAAGEQASLASAAARAEAEAQRLTAEAETLRAAVPPADQVAELAAALNRARDAAERARQALARARSDQDVATRAAESATLRANLITQEQADWARRLEQSGSQRAELAARAEAAADDRAGIAARVKAIAADLASLADQTQAADSKRAAAADALGRAEAAVETANAQARAAESEVAEARELRATLRAEADHQDTARAEIERQTGERFQCSPPMLPGRFGFAPEPGDADALAIQLDGLTAERDRLGPVNLRANIELKELEEQAKLTVAEKAELDTAIARLRGSIGSLNREGRQRLAAAFQAVDGHFRTLFNDLFGGGEAQLALIESDDPLEAGLEIMAQPPGKKLQSLTLLSGGEQALTATALIFALFLANPAPICVLDEVDAPLDDANVERFCDLLDRMAAQTATRFLIVTHNAVTMSRMHRLFGVTMAEPGVSQLVSVDLQAAERLLAQSVSGA</sequence>
<accession>A0A255YJE9</accession>
<evidence type="ECO:0000313" key="10">
    <source>
        <dbReference type="EMBL" id="OYQ29397.1"/>
    </source>
</evidence>
<dbReference type="Gene3D" id="3.40.50.300">
    <property type="entry name" value="P-loop containing nucleotide triphosphate hydrolases"/>
    <property type="match status" value="2"/>
</dbReference>
<dbReference type="InterPro" id="IPR024704">
    <property type="entry name" value="SMC"/>
</dbReference>
<comment type="similarity">
    <text evidence="7">Belongs to the SMC family.</text>
</comment>
<proteinExistence type="inferred from homology"/>
<comment type="subunit">
    <text evidence="7">Homodimer.</text>
</comment>
<dbReference type="OrthoDB" id="9808768at2"/>
<dbReference type="GO" id="GO:0006260">
    <property type="term" value="P:DNA replication"/>
    <property type="evidence" value="ECO:0007669"/>
    <property type="project" value="UniProtKB-UniRule"/>
</dbReference>
<evidence type="ECO:0000256" key="6">
    <source>
        <dbReference type="ARBA" id="ARBA00023125"/>
    </source>
</evidence>
<dbReference type="GO" id="GO:0003677">
    <property type="term" value="F:DNA binding"/>
    <property type="evidence" value="ECO:0007669"/>
    <property type="project" value="UniProtKB-UniRule"/>
</dbReference>
<evidence type="ECO:0000256" key="1">
    <source>
        <dbReference type="ARBA" id="ARBA00004496"/>
    </source>
</evidence>
<dbReference type="GO" id="GO:0030261">
    <property type="term" value="P:chromosome condensation"/>
    <property type="evidence" value="ECO:0007669"/>
    <property type="project" value="InterPro"/>
</dbReference>
<dbReference type="GO" id="GO:0007062">
    <property type="term" value="P:sister chromatid cohesion"/>
    <property type="evidence" value="ECO:0007669"/>
    <property type="project" value="InterPro"/>
</dbReference>
<dbReference type="Pfam" id="PF02463">
    <property type="entry name" value="SMC_N"/>
    <property type="match status" value="1"/>
</dbReference>
<feature type="coiled-coil region" evidence="7">
    <location>
        <begin position="839"/>
        <end position="873"/>
    </location>
</feature>
<dbReference type="FunFam" id="3.40.50.300:FF:000901">
    <property type="entry name" value="Chromosome partition protein Smc"/>
    <property type="match status" value="1"/>
</dbReference>
<feature type="coiled-coil region" evidence="7">
    <location>
        <begin position="933"/>
        <end position="960"/>
    </location>
</feature>
<dbReference type="GO" id="GO:0016887">
    <property type="term" value="F:ATP hydrolysis activity"/>
    <property type="evidence" value="ECO:0007669"/>
    <property type="project" value="InterPro"/>
</dbReference>
<dbReference type="PROSITE" id="PS50885">
    <property type="entry name" value="HAMP"/>
    <property type="match status" value="1"/>
</dbReference>
<comment type="function">
    <text evidence="7">Required for chromosome condensation and partitioning.</text>
</comment>
<dbReference type="GO" id="GO:0005524">
    <property type="term" value="F:ATP binding"/>
    <property type="evidence" value="ECO:0007669"/>
    <property type="project" value="UniProtKB-UniRule"/>
</dbReference>
<keyword evidence="4 7" id="KW-0067">ATP-binding</keyword>
<dbReference type="HAMAP" id="MF_01894">
    <property type="entry name" value="Smc_prok"/>
    <property type="match status" value="1"/>
</dbReference>
<dbReference type="GO" id="GO:0007165">
    <property type="term" value="P:signal transduction"/>
    <property type="evidence" value="ECO:0007669"/>
    <property type="project" value="InterPro"/>
</dbReference>
<comment type="domain">
    <text evidence="7">Contains large globular domains required for ATP hydrolysis at each terminus and a third globular domain forming a flexible hinge near the middle of the molecule. These domains are separated by coiled-coil structures.</text>
</comment>
<dbReference type="PIRSF" id="PIRSF005719">
    <property type="entry name" value="SMC"/>
    <property type="match status" value="1"/>
</dbReference>
<dbReference type="GO" id="GO:0005737">
    <property type="term" value="C:cytoplasm"/>
    <property type="evidence" value="ECO:0007669"/>
    <property type="project" value="UniProtKB-SubCell"/>
</dbReference>
<keyword evidence="2 7" id="KW-0963">Cytoplasm</keyword>
<evidence type="ECO:0000259" key="9">
    <source>
        <dbReference type="PROSITE" id="PS50885"/>
    </source>
</evidence>
<gene>
    <name evidence="7" type="primary">smc</name>
    <name evidence="10" type="ORF">CHU93_07820</name>
</gene>
<organism evidence="10 11">
    <name type="scientific">Sandarakinorhabdus cyanobacteriorum</name>
    <dbReference type="NCBI Taxonomy" id="1981098"/>
    <lineage>
        <taxon>Bacteria</taxon>
        <taxon>Pseudomonadati</taxon>
        <taxon>Pseudomonadota</taxon>
        <taxon>Alphaproteobacteria</taxon>
        <taxon>Sphingomonadales</taxon>
        <taxon>Sphingosinicellaceae</taxon>
        <taxon>Sandarakinorhabdus</taxon>
    </lineage>
</organism>
<feature type="coiled-coil region" evidence="7">
    <location>
        <begin position="461"/>
        <end position="488"/>
    </location>
</feature>
<dbReference type="InterPro" id="IPR027417">
    <property type="entry name" value="P-loop_NTPase"/>
</dbReference>
<keyword evidence="3 7" id="KW-0547">Nucleotide-binding</keyword>
<dbReference type="GO" id="GO:0016020">
    <property type="term" value="C:membrane"/>
    <property type="evidence" value="ECO:0007669"/>
    <property type="project" value="InterPro"/>
</dbReference>
<dbReference type="PANTHER" id="PTHR43977">
    <property type="entry name" value="STRUCTURAL MAINTENANCE OF CHROMOSOMES PROTEIN 3"/>
    <property type="match status" value="1"/>
</dbReference>
<keyword evidence="5 7" id="KW-0175">Coiled coil</keyword>
<dbReference type="Proteomes" id="UP000216991">
    <property type="component" value="Unassembled WGS sequence"/>
</dbReference>
<dbReference type="GO" id="GO:0007059">
    <property type="term" value="P:chromosome segregation"/>
    <property type="evidence" value="ECO:0007669"/>
    <property type="project" value="UniProtKB-UniRule"/>
</dbReference>
<dbReference type="CDD" id="cd03278">
    <property type="entry name" value="ABC_SMC_barmotin"/>
    <property type="match status" value="1"/>
</dbReference>
<evidence type="ECO:0000256" key="4">
    <source>
        <dbReference type="ARBA" id="ARBA00022840"/>
    </source>
</evidence>
<feature type="region of interest" description="Disordered" evidence="8">
    <location>
        <begin position="523"/>
        <end position="554"/>
    </location>
</feature>
<feature type="domain" description="HAMP" evidence="9">
    <location>
        <begin position="694"/>
        <end position="746"/>
    </location>
</feature>
<feature type="coiled-coil region" evidence="7">
    <location>
        <begin position="161"/>
        <end position="209"/>
    </location>
</feature>
<dbReference type="InterPro" id="IPR003660">
    <property type="entry name" value="HAMP_dom"/>
</dbReference>
<feature type="binding site" evidence="7">
    <location>
        <begin position="32"/>
        <end position="39"/>
    </location>
    <ligand>
        <name>ATP</name>
        <dbReference type="ChEBI" id="CHEBI:30616"/>
    </ligand>
</feature>
<dbReference type="EMBL" id="NOXT01000105">
    <property type="protein sequence ID" value="OYQ29397.1"/>
    <property type="molecule type" value="Genomic_DNA"/>
</dbReference>
<dbReference type="SUPFAM" id="SSF52540">
    <property type="entry name" value="P-loop containing nucleoside triphosphate hydrolases"/>
    <property type="match status" value="1"/>
</dbReference>
<evidence type="ECO:0000256" key="8">
    <source>
        <dbReference type="SAM" id="MobiDB-lite"/>
    </source>
</evidence>
<dbReference type="RefSeq" id="WP_094473538.1">
    <property type="nucleotide sequence ID" value="NZ_NOXT01000105.1"/>
</dbReference>
<evidence type="ECO:0000256" key="2">
    <source>
        <dbReference type="ARBA" id="ARBA00022490"/>
    </source>
</evidence>
<keyword evidence="6 7" id="KW-0238">DNA-binding</keyword>
<dbReference type="InterPro" id="IPR003395">
    <property type="entry name" value="RecF/RecN/SMC_N"/>
</dbReference>
<feature type="coiled-coil region" evidence="7">
    <location>
        <begin position="693"/>
        <end position="754"/>
    </location>
</feature>
<evidence type="ECO:0000256" key="5">
    <source>
        <dbReference type="ARBA" id="ARBA00023054"/>
    </source>
</evidence>
<name>A0A255YJE9_9SPHN</name>